<evidence type="ECO:0000259" key="2">
    <source>
        <dbReference type="Pfam" id="PF01458"/>
    </source>
</evidence>
<dbReference type="InterPro" id="IPR011542">
    <property type="entry name" value="SUF_FeS_clus_asmbl_SufD"/>
</dbReference>
<dbReference type="Proteomes" id="UP000179797">
    <property type="component" value="Unassembled WGS sequence"/>
</dbReference>
<dbReference type="PANTHER" id="PTHR43575">
    <property type="entry name" value="PROTEIN ABCI7, CHLOROPLASTIC"/>
    <property type="match status" value="1"/>
</dbReference>
<comment type="similarity">
    <text evidence="1">Belongs to the iron-sulfur cluster assembly SufBD family.</text>
</comment>
<evidence type="ECO:0000313" key="4">
    <source>
        <dbReference type="EMBL" id="OHX65309.1"/>
    </source>
</evidence>
<dbReference type="SUPFAM" id="SSF101960">
    <property type="entry name" value="Stabilizer of iron transporter SufD"/>
    <property type="match status" value="1"/>
</dbReference>
<organism evidence="4 5">
    <name type="scientific">Flammeovirga pacifica</name>
    <dbReference type="NCBI Taxonomy" id="915059"/>
    <lineage>
        <taxon>Bacteria</taxon>
        <taxon>Pseudomonadati</taxon>
        <taxon>Bacteroidota</taxon>
        <taxon>Cytophagia</taxon>
        <taxon>Cytophagales</taxon>
        <taxon>Flammeovirgaceae</taxon>
        <taxon>Flammeovirga</taxon>
    </lineage>
</organism>
<accession>A0A1S1YWB2</accession>
<dbReference type="OrthoDB" id="9768262at2"/>
<dbReference type="InterPro" id="IPR000825">
    <property type="entry name" value="SUF_FeS_clus_asmbl_SufBD_core"/>
</dbReference>
<dbReference type="InterPro" id="IPR045595">
    <property type="entry name" value="SufBD_N"/>
</dbReference>
<feature type="domain" description="SUF system FeS cluster assembly SufBD core" evidence="2">
    <location>
        <begin position="174"/>
        <end position="404"/>
    </location>
</feature>
<dbReference type="PANTHER" id="PTHR43575:SF1">
    <property type="entry name" value="PROTEIN ABCI7, CHLOROPLASTIC"/>
    <property type="match status" value="1"/>
</dbReference>
<sequence length="434" mass="47902">MSTVIENAALKNSALEYIEETIEAVPELVEVRTSAAEGFAENNFPSIKDEEWKYTNVKQLVSSNYAFDVKEAAISSDDIKGYLIEGVETLVFVNGKYNAGLSNFNSSEKVYINTFAEALNSDKKELLLENFGKHADNNLPFVGLNTASTTEGVFIHAKRNAIKEESVMILNVVSQSNLVIQPRLLVIAEEGTQISYVERNAILNNAEGTLVNAVSEVTIGERANVNHIKIQDEDQSTQLVTVTEAKQADNSVYDNVTITTGGKLVRNNLNISLGEHCEGHMTGLYLLDEKSFVDNHTMVDHKMPNSYSNELYKGILSGKSKAIFNGKIFVREDAQKTNAFQSNKNILLSPDAVVDTKPQLEIWADDVSCSHGCTVGALDEEPMFYLRARGIPEDQARALLTYAFAGDVIEKIKNEAIRNVVQRMVANAMGYPLD</sequence>
<reference evidence="4 5" key="1">
    <citation type="journal article" date="2012" name="Int. J. Syst. Evol. Microbiol.">
        <title>Flammeovirga pacifica sp. nov., isolated from deep-sea sediment.</title>
        <authorList>
            <person name="Xu H."/>
            <person name="Fu Y."/>
            <person name="Yang N."/>
            <person name="Ding Z."/>
            <person name="Lai Q."/>
            <person name="Zeng R."/>
        </authorList>
    </citation>
    <scope>NUCLEOTIDE SEQUENCE [LARGE SCALE GENOMIC DNA]</scope>
    <source>
        <strain evidence="5">DSM 24597 / LMG 26175 / WPAGA1</strain>
    </source>
</reference>
<dbReference type="Pfam" id="PF19295">
    <property type="entry name" value="SufBD_N"/>
    <property type="match status" value="1"/>
</dbReference>
<comment type="caution">
    <text evidence="4">The sequence shown here is derived from an EMBL/GenBank/DDBJ whole genome shotgun (WGS) entry which is preliminary data.</text>
</comment>
<keyword evidence="5" id="KW-1185">Reference proteome</keyword>
<dbReference type="GO" id="GO:0016226">
    <property type="term" value="P:iron-sulfur cluster assembly"/>
    <property type="evidence" value="ECO:0007669"/>
    <property type="project" value="InterPro"/>
</dbReference>
<name>A0A1S1YWB2_FLAPC</name>
<dbReference type="NCBIfam" id="TIGR01981">
    <property type="entry name" value="sufD"/>
    <property type="match status" value="1"/>
</dbReference>
<dbReference type="InterPro" id="IPR037284">
    <property type="entry name" value="SUF_FeS_clus_asmbl_SufBD_sf"/>
</dbReference>
<evidence type="ECO:0000256" key="1">
    <source>
        <dbReference type="ARBA" id="ARBA00043967"/>
    </source>
</evidence>
<evidence type="ECO:0000259" key="3">
    <source>
        <dbReference type="Pfam" id="PF19295"/>
    </source>
</evidence>
<evidence type="ECO:0000313" key="5">
    <source>
        <dbReference type="Proteomes" id="UP000179797"/>
    </source>
</evidence>
<gene>
    <name evidence="4" type="ORF">NH26_02570</name>
</gene>
<proteinExistence type="inferred from homology"/>
<protein>
    <submittedName>
        <fullName evidence="4">Fe-S cluster assembly protein SufD</fullName>
    </submittedName>
</protein>
<dbReference type="Pfam" id="PF01458">
    <property type="entry name" value="SUFBD_core"/>
    <property type="match status" value="1"/>
</dbReference>
<dbReference type="STRING" id="915059.NH26_02570"/>
<dbReference type="RefSeq" id="WP_044223860.1">
    <property type="nucleotide sequence ID" value="NZ_JRYR02000001.1"/>
</dbReference>
<dbReference type="AlphaFoldDB" id="A0A1S1YWB2"/>
<dbReference type="EMBL" id="JRYR02000001">
    <property type="protein sequence ID" value="OHX65309.1"/>
    <property type="molecule type" value="Genomic_DNA"/>
</dbReference>
<dbReference type="InterPro" id="IPR055346">
    <property type="entry name" value="Fe-S_cluster_assembly_SufBD"/>
</dbReference>
<feature type="domain" description="SUF system FeS cluster assembly SufBD N-terminal" evidence="3">
    <location>
        <begin position="24"/>
        <end position="167"/>
    </location>
</feature>